<keyword evidence="5" id="KW-0067">ATP-binding</keyword>
<dbReference type="PANTHER" id="PTHR34273:SF2">
    <property type="entry name" value="METHYLTHIORIBOSE KINASE"/>
    <property type="match status" value="1"/>
</dbReference>
<evidence type="ECO:0000256" key="3">
    <source>
        <dbReference type="ARBA" id="ARBA00022741"/>
    </source>
</evidence>
<dbReference type="OrthoDB" id="7326703at2"/>
<keyword evidence="4" id="KW-0418">Kinase</keyword>
<proteinExistence type="inferred from homology"/>
<dbReference type="Proteomes" id="UP000292781">
    <property type="component" value="Unassembled WGS sequence"/>
</dbReference>
<reference evidence="7 8" key="1">
    <citation type="submission" date="2019-02" db="EMBL/GenBank/DDBJ databases">
        <title>Siculibacillus lacustris gen. nov., sp. nov., a new rosette-forming bacterium isolated from a freshwater crater lake (Lake St. Ana, Romania).</title>
        <authorList>
            <person name="Felfoldi T."/>
            <person name="Marton Z."/>
            <person name="Szabo A."/>
            <person name="Mentes A."/>
            <person name="Boka K."/>
            <person name="Marialigeti K."/>
            <person name="Mathe I."/>
            <person name="Koncz M."/>
            <person name="Schumann P."/>
            <person name="Toth E."/>
        </authorList>
    </citation>
    <scope>NUCLEOTIDE SEQUENCE [LARGE SCALE GENOMIC DNA]</scope>
    <source>
        <strain evidence="7 8">SA-279</strain>
    </source>
</reference>
<evidence type="ECO:0000259" key="6">
    <source>
        <dbReference type="Pfam" id="PF01636"/>
    </source>
</evidence>
<dbReference type="InterPro" id="IPR002575">
    <property type="entry name" value="Aminoglycoside_PTrfase"/>
</dbReference>
<accession>A0A4Q9VTV9</accession>
<keyword evidence="2 7" id="KW-0808">Transferase</keyword>
<dbReference type="Gene3D" id="3.90.1200.10">
    <property type="match status" value="1"/>
</dbReference>
<evidence type="ECO:0000313" key="7">
    <source>
        <dbReference type="EMBL" id="TBW39558.1"/>
    </source>
</evidence>
<keyword evidence="8" id="KW-1185">Reference proteome</keyword>
<name>A0A4Q9VTV9_9HYPH</name>
<dbReference type="InterPro" id="IPR011009">
    <property type="entry name" value="Kinase-like_dom_sf"/>
</dbReference>
<keyword evidence="3" id="KW-0547">Nucleotide-binding</keyword>
<dbReference type="SUPFAM" id="SSF56112">
    <property type="entry name" value="Protein kinase-like (PK-like)"/>
    <property type="match status" value="1"/>
</dbReference>
<dbReference type="AlphaFoldDB" id="A0A4Q9VTV9"/>
<gene>
    <name evidence="7" type="ORF">EYW49_06255</name>
</gene>
<protein>
    <submittedName>
        <fullName evidence="7">Aminoglycoside phosphotransferase family protein</fullName>
    </submittedName>
</protein>
<feature type="domain" description="Aminoglycoside phosphotransferase" evidence="6">
    <location>
        <begin position="12"/>
        <end position="220"/>
    </location>
</feature>
<organism evidence="7 8">
    <name type="scientific">Siculibacillus lacustris</name>
    <dbReference type="NCBI Taxonomy" id="1549641"/>
    <lineage>
        <taxon>Bacteria</taxon>
        <taxon>Pseudomonadati</taxon>
        <taxon>Pseudomonadota</taxon>
        <taxon>Alphaproteobacteria</taxon>
        <taxon>Hyphomicrobiales</taxon>
        <taxon>Ancalomicrobiaceae</taxon>
        <taxon>Siculibacillus</taxon>
    </lineage>
</organism>
<comment type="caution">
    <text evidence="7">The sequence shown here is derived from an EMBL/GenBank/DDBJ whole genome shotgun (WGS) entry which is preliminary data.</text>
</comment>
<dbReference type="GO" id="GO:0005524">
    <property type="term" value="F:ATP binding"/>
    <property type="evidence" value="ECO:0007669"/>
    <property type="project" value="UniProtKB-KW"/>
</dbReference>
<dbReference type="Pfam" id="PF01636">
    <property type="entry name" value="APH"/>
    <property type="match status" value="1"/>
</dbReference>
<evidence type="ECO:0000256" key="4">
    <source>
        <dbReference type="ARBA" id="ARBA00022777"/>
    </source>
</evidence>
<dbReference type="PANTHER" id="PTHR34273">
    <property type="entry name" value="METHYLTHIORIBOSE KINASE"/>
    <property type="match status" value="1"/>
</dbReference>
<dbReference type="EMBL" id="SJFN01000007">
    <property type="protein sequence ID" value="TBW39558.1"/>
    <property type="molecule type" value="Genomic_DNA"/>
</dbReference>
<evidence type="ECO:0000313" key="8">
    <source>
        <dbReference type="Proteomes" id="UP000292781"/>
    </source>
</evidence>
<comment type="similarity">
    <text evidence="1">Belongs to the methylthioribose kinase family.</text>
</comment>
<evidence type="ECO:0000256" key="5">
    <source>
        <dbReference type="ARBA" id="ARBA00022840"/>
    </source>
</evidence>
<sequence>MGLLAADEPFVVEPLTGGVSSNVLVISTGERRLCLKQALPRLKVAKEWLVPISRIYAEIDWLTTVATIEPTLVPAVLGVDRAAGCFAMEFLAPAEHPNWKARLMAGSVDPAFAGLLGDRLGRIHAATARRPELAATFATDADFHALRLDPYLLETARNHPDLAARLEAVVETTRTTKLALVHGDVSPKNILIGPRGPVLLDAECAWWGDPAFDLAFCLNHLLLKAAVLPAVRPALFESFRRLTAAHLAHVDWEPVDALEARAAALLACLLLARVDGKSPAEYLDAGRRDLVRAAARPLIAQPPVSLAAVATHLERIVAS</sequence>
<evidence type="ECO:0000256" key="1">
    <source>
        <dbReference type="ARBA" id="ARBA00010165"/>
    </source>
</evidence>
<dbReference type="GO" id="GO:0016301">
    <property type="term" value="F:kinase activity"/>
    <property type="evidence" value="ECO:0007669"/>
    <property type="project" value="UniProtKB-KW"/>
</dbReference>
<dbReference type="Gene3D" id="3.30.200.20">
    <property type="entry name" value="Phosphorylase Kinase, domain 1"/>
    <property type="match status" value="1"/>
</dbReference>
<evidence type="ECO:0000256" key="2">
    <source>
        <dbReference type="ARBA" id="ARBA00022679"/>
    </source>
</evidence>